<feature type="compositionally biased region" description="Polar residues" evidence="1">
    <location>
        <begin position="214"/>
        <end position="236"/>
    </location>
</feature>
<name>A0A7U6JIH0_9GAMM</name>
<feature type="signal peptide" evidence="2">
    <location>
        <begin position="1"/>
        <end position="22"/>
    </location>
</feature>
<feature type="compositionally biased region" description="Basic and acidic residues" evidence="1">
    <location>
        <begin position="239"/>
        <end position="250"/>
    </location>
</feature>
<feature type="chain" id="PRO_5031255022" evidence="2">
    <location>
        <begin position="23"/>
        <end position="250"/>
    </location>
</feature>
<protein>
    <submittedName>
        <fullName evidence="3">Uncharacterized protein</fullName>
    </submittedName>
</protein>
<gene>
    <name evidence="3" type="ORF">TBH_C2381</name>
</gene>
<accession>A0A7U6JIH0</accession>
<feature type="compositionally biased region" description="Polar residues" evidence="1">
    <location>
        <begin position="169"/>
        <end position="179"/>
    </location>
</feature>
<keyword evidence="4" id="KW-1185">Reference proteome</keyword>
<evidence type="ECO:0000313" key="4">
    <source>
        <dbReference type="Proteomes" id="UP000031631"/>
    </source>
</evidence>
<sequence length="250" mass="25916">MHFHTIAIISLGSLLLSTSALAGNRPPVPGSYRPTDGNQVPNTSGNHQQFIPANPGAAGYPATAPAQGYAPPGYWNNNAPASAPSFNVNPGNIMNNMFGGNNNLPYGYPGMTAPARVAPVYDPPIPGAAPSWNYGAQPTYTQPAYTQPAAPAYNTAQPGNPAANGYTPPANTYTGSTTISQPPPVSSAPPPLEPTPSGQGHSSLNIKAAPRPFSNPQEAGQAFVQRNNSVRTTYGGNDSRFRPPELEGTP</sequence>
<reference evidence="3 4" key="1">
    <citation type="journal article" date="2014" name="PLoS ONE">
        <title>Physiological and genomic features of a novel sulfur-oxidizing gammaproteobacterium belonging to a previously uncultivated symbiotic lineage isolated from a hydrothermal vent.</title>
        <authorList>
            <person name="Nunoura T."/>
            <person name="Takaki Y."/>
            <person name="Kazama H."/>
            <person name="Kakuta J."/>
            <person name="Shimamura S."/>
            <person name="Makita H."/>
            <person name="Hirai M."/>
            <person name="Miyazaki M."/>
            <person name="Takai K."/>
        </authorList>
    </citation>
    <scope>NUCLEOTIDE SEQUENCE [LARGE SCALE GENOMIC DNA]</scope>
    <source>
        <strain evidence="3 4">Hiromi1</strain>
    </source>
</reference>
<evidence type="ECO:0000256" key="1">
    <source>
        <dbReference type="SAM" id="MobiDB-lite"/>
    </source>
</evidence>
<feature type="compositionally biased region" description="Pro residues" evidence="1">
    <location>
        <begin position="181"/>
        <end position="194"/>
    </location>
</feature>
<feature type="compositionally biased region" description="Low complexity" evidence="1">
    <location>
        <begin position="145"/>
        <end position="158"/>
    </location>
</feature>
<feature type="region of interest" description="Disordered" evidence="1">
    <location>
        <begin position="145"/>
        <end position="250"/>
    </location>
</feature>
<dbReference type="KEGG" id="tbn:TBH_C2381"/>
<evidence type="ECO:0000256" key="2">
    <source>
        <dbReference type="SAM" id="SignalP"/>
    </source>
</evidence>
<evidence type="ECO:0000313" key="3">
    <source>
        <dbReference type="EMBL" id="BAO45291.1"/>
    </source>
</evidence>
<dbReference type="Proteomes" id="UP000031631">
    <property type="component" value="Chromosome"/>
</dbReference>
<keyword evidence="2" id="KW-0732">Signal</keyword>
<organism evidence="3 4">
    <name type="scientific">Thiolapillus brandeum</name>
    <dbReference type="NCBI Taxonomy" id="1076588"/>
    <lineage>
        <taxon>Bacteria</taxon>
        <taxon>Pseudomonadati</taxon>
        <taxon>Pseudomonadota</taxon>
        <taxon>Gammaproteobacteria</taxon>
        <taxon>Chromatiales</taxon>
        <taxon>Sedimenticolaceae</taxon>
        <taxon>Thiolapillus</taxon>
    </lineage>
</organism>
<dbReference type="AlphaFoldDB" id="A0A7U6JIH0"/>
<dbReference type="EMBL" id="AP012273">
    <property type="protein sequence ID" value="BAO45291.1"/>
    <property type="molecule type" value="Genomic_DNA"/>
</dbReference>
<dbReference type="RefSeq" id="WP_041068753.1">
    <property type="nucleotide sequence ID" value="NZ_AP012273.1"/>
</dbReference>
<proteinExistence type="predicted"/>